<organism evidence="1 2">
    <name type="scientific">Staphylococcus epidermidis (strain ATCC 12228 / FDA PCI 1200)</name>
    <dbReference type="NCBI Taxonomy" id="176280"/>
    <lineage>
        <taxon>Bacteria</taxon>
        <taxon>Bacillati</taxon>
        <taxon>Bacillota</taxon>
        <taxon>Bacilli</taxon>
        <taxon>Bacillales</taxon>
        <taxon>Staphylococcaceae</taxon>
        <taxon>Staphylococcus</taxon>
    </lineage>
</organism>
<dbReference type="Proteomes" id="UP000001411">
    <property type="component" value="Chromosome"/>
</dbReference>
<gene>
    <name evidence="1" type="ordered locus">SE_1362</name>
</gene>
<name>A0A0H2VGN3_STAES</name>
<evidence type="ECO:0000313" key="1">
    <source>
        <dbReference type="EMBL" id="AAO04961.1"/>
    </source>
</evidence>
<accession>A0A0H2VGN3</accession>
<dbReference type="HOGENOM" id="CLU_3391516_0_0_9"/>
<dbReference type="KEGG" id="sep:SE_1362"/>
<reference evidence="1 2" key="1">
    <citation type="journal article" date="2003" name="Mol. Microbiol.">
        <title>Genome-based analysis of virulence genes in a non-biofilm-forming Staphylococcus epidermidis strain (ATCC 12228).</title>
        <authorList>
            <person name="Zhang Y.Q."/>
            <person name="Ren S.X."/>
            <person name="Li H.L."/>
            <person name="Wang Y.X."/>
            <person name="Fu G."/>
            <person name="Yang J."/>
            <person name="Qin Z.Q."/>
            <person name="Miao Y.G."/>
            <person name="Wang W.Y."/>
            <person name="Chen R.S."/>
            <person name="Shen Y."/>
            <person name="Chen Z."/>
            <person name="Yuan Z.H."/>
            <person name="Zhao G.P."/>
            <person name="Qu D."/>
            <person name="Danchin A."/>
            <person name="Wen Y.M."/>
        </authorList>
    </citation>
    <scope>NUCLEOTIDE SEQUENCE [LARGE SCALE GENOMIC DNA]</scope>
    <source>
        <strain evidence="2">ATCC 12228 / FDA PCI 1200</strain>
    </source>
</reference>
<proteinExistence type="predicted"/>
<evidence type="ECO:0000313" key="2">
    <source>
        <dbReference type="Proteomes" id="UP000001411"/>
    </source>
</evidence>
<sequence>MKAFTDKFIYKYKLSFIIYKILIQTLTMELNK</sequence>
<protein>
    <submittedName>
        <fullName evidence="1">Uncharacterized protein</fullName>
    </submittedName>
</protein>
<dbReference type="EMBL" id="AE015929">
    <property type="protein sequence ID" value="AAO04961.1"/>
    <property type="molecule type" value="Genomic_DNA"/>
</dbReference>
<dbReference type="AlphaFoldDB" id="A0A0H2VGN3"/>